<dbReference type="PRINTS" id="PR00625">
    <property type="entry name" value="JDOMAIN"/>
</dbReference>
<feature type="region of interest" description="Disordered" evidence="1">
    <location>
        <begin position="325"/>
        <end position="395"/>
    </location>
</feature>
<organism evidence="3 4">
    <name type="scientific">Taxus chinensis</name>
    <name type="common">Chinese yew</name>
    <name type="synonym">Taxus wallichiana var. chinensis</name>
    <dbReference type="NCBI Taxonomy" id="29808"/>
    <lineage>
        <taxon>Eukaryota</taxon>
        <taxon>Viridiplantae</taxon>
        <taxon>Streptophyta</taxon>
        <taxon>Embryophyta</taxon>
        <taxon>Tracheophyta</taxon>
        <taxon>Spermatophyta</taxon>
        <taxon>Pinopsida</taxon>
        <taxon>Pinidae</taxon>
        <taxon>Conifers II</taxon>
        <taxon>Cupressales</taxon>
        <taxon>Taxaceae</taxon>
        <taxon>Taxus</taxon>
    </lineage>
</organism>
<feature type="region of interest" description="Disordered" evidence="1">
    <location>
        <begin position="272"/>
        <end position="294"/>
    </location>
</feature>
<dbReference type="CDD" id="cd06257">
    <property type="entry name" value="DnaJ"/>
    <property type="match status" value="1"/>
</dbReference>
<evidence type="ECO:0000313" key="4">
    <source>
        <dbReference type="Proteomes" id="UP000824469"/>
    </source>
</evidence>
<dbReference type="SUPFAM" id="SSF48452">
    <property type="entry name" value="TPR-like"/>
    <property type="match status" value="1"/>
</dbReference>
<dbReference type="InterPro" id="IPR019734">
    <property type="entry name" value="TPR_rpt"/>
</dbReference>
<evidence type="ECO:0000313" key="3">
    <source>
        <dbReference type="EMBL" id="KAH9293543.1"/>
    </source>
</evidence>
<dbReference type="Pfam" id="PF03732">
    <property type="entry name" value="Retrotrans_gag"/>
    <property type="match status" value="1"/>
</dbReference>
<keyword evidence="4" id="KW-1185">Reference proteome</keyword>
<dbReference type="InterPro" id="IPR005162">
    <property type="entry name" value="Retrotrans_gag_dom"/>
</dbReference>
<dbReference type="InterPro" id="IPR036869">
    <property type="entry name" value="J_dom_sf"/>
</dbReference>
<dbReference type="Proteomes" id="UP000824469">
    <property type="component" value="Unassembled WGS sequence"/>
</dbReference>
<dbReference type="PANTHER" id="PTHR45181:SF4">
    <property type="entry name" value="HEAT SHOCK PROTEIN DNAJ WITH TETRATRICOPEPTIDE REPEAT-CONTAINING PROTEIN"/>
    <property type="match status" value="1"/>
</dbReference>
<dbReference type="SMART" id="SM00028">
    <property type="entry name" value="TPR"/>
    <property type="match status" value="3"/>
</dbReference>
<sequence length="557" mass="64061">LMILKSFFYLSQSNLCFMQSSKIERTDRGVQKEKLIIETAAEAAQATDWQAAGNEAFQANKFAEAERHYTAALTCNTESRPFTAVCFCNRAAASHAQGHIADAIADCSRAMALDSKYLKAISRRSILHEMIRNYGQAISDLQQLITLQETEQENVKGGSLRRTGSSCNSVQDLKDARERLTKAQDDMKKGIPLDHYLILGVESSSTAAEIKKAYRKAALKHHPDKAVQFLVWSDVGDDELLKECGEEHREDGPHRYYTRRRARLEAGIAGGDRMEYLGERPESPPREEHADPDRDFIRDMAATQRQLLQTMERMSSTLDRLAFDRSHDRHDRRDRSVSVVSGHRDHSRSPSELGSVRGSPRCELRHTHTNDRRATRTADRPMQPNFLPRDDPPEFEVTTGRISDEWRSLPQHVRDVFPLPQYCAQRRDNMRVGQDRRPRAQQNRDLQHVTNKVTLSTFDGSGKISARAWIHKLDTYLTLKPMREQEAIQFATLHLEGVAYDWWHHGLVTQGHELLQSYRDFSERLIARFDRKDVELYYRDLAQLRQSGHVDSYINEF</sequence>
<proteinExistence type="predicted"/>
<accession>A0AA38F8R7</accession>
<dbReference type="SMART" id="SM00271">
    <property type="entry name" value="DnaJ"/>
    <property type="match status" value="1"/>
</dbReference>
<dbReference type="SUPFAM" id="SSF46565">
    <property type="entry name" value="Chaperone J-domain"/>
    <property type="match status" value="1"/>
</dbReference>
<protein>
    <recommendedName>
        <fullName evidence="2">J domain-containing protein</fullName>
    </recommendedName>
</protein>
<reference evidence="3 4" key="1">
    <citation type="journal article" date="2021" name="Nat. Plants">
        <title>The Taxus genome provides insights into paclitaxel biosynthesis.</title>
        <authorList>
            <person name="Xiong X."/>
            <person name="Gou J."/>
            <person name="Liao Q."/>
            <person name="Li Y."/>
            <person name="Zhou Q."/>
            <person name="Bi G."/>
            <person name="Li C."/>
            <person name="Du R."/>
            <person name="Wang X."/>
            <person name="Sun T."/>
            <person name="Guo L."/>
            <person name="Liang H."/>
            <person name="Lu P."/>
            <person name="Wu Y."/>
            <person name="Zhang Z."/>
            <person name="Ro D.K."/>
            <person name="Shang Y."/>
            <person name="Huang S."/>
            <person name="Yan J."/>
        </authorList>
    </citation>
    <scope>NUCLEOTIDE SEQUENCE [LARGE SCALE GENOMIC DNA]</scope>
    <source>
        <strain evidence="3">Ta-2019</strain>
    </source>
</reference>
<comment type="caution">
    <text evidence="3">The sequence shown here is derived from an EMBL/GenBank/DDBJ whole genome shotgun (WGS) entry which is preliminary data.</text>
</comment>
<feature type="domain" description="J" evidence="2">
    <location>
        <begin position="194"/>
        <end position="261"/>
    </location>
</feature>
<name>A0AA38F8R7_TAXCH</name>
<evidence type="ECO:0000256" key="1">
    <source>
        <dbReference type="SAM" id="MobiDB-lite"/>
    </source>
</evidence>
<dbReference type="EMBL" id="JAHRHJ020001010">
    <property type="protein sequence ID" value="KAH9293543.1"/>
    <property type="molecule type" value="Genomic_DNA"/>
</dbReference>
<dbReference type="AlphaFoldDB" id="A0AA38F8R7"/>
<dbReference type="PANTHER" id="PTHR45181">
    <property type="entry name" value="HEAT SHOCK PROTEIN DNAJ WITH TETRATRICOPEPTIDE REPEAT-CONTAINING PROTEIN"/>
    <property type="match status" value="1"/>
</dbReference>
<feature type="compositionally biased region" description="Basic and acidic residues" evidence="1">
    <location>
        <begin position="325"/>
        <end position="349"/>
    </location>
</feature>
<dbReference type="Gene3D" id="1.25.40.10">
    <property type="entry name" value="Tetratricopeptide repeat domain"/>
    <property type="match status" value="1"/>
</dbReference>
<dbReference type="InterPro" id="IPR011990">
    <property type="entry name" value="TPR-like_helical_dom_sf"/>
</dbReference>
<feature type="non-terminal residue" evidence="3">
    <location>
        <position position="1"/>
    </location>
</feature>
<dbReference type="InterPro" id="IPR001623">
    <property type="entry name" value="DnaJ_domain"/>
</dbReference>
<gene>
    <name evidence="3" type="ORF">KI387_041248</name>
</gene>
<dbReference type="PROSITE" id="PS50076">
    <property type="entry name" value="DNAJ_2"/>
    <property type="match status" value="1"/>
</dbReference>
<feature type="compositionally biased region" description="Basic and acidic residues" evidence="1">
    <location>
        <begin position="360"/>
        <end position="379"/>
    </location>
</feature>
<evidence type="ECO:0000259" key="2">
    <source>
        <dbReference type="PROSITE" id="PS50076"/>
    </source>
</evidence>
<dbReference type="Gene3D" id="1.10.287.110">
    <property type="entry name" value="DnaJ domain"/>
    <property type="match status" value="1"/>
</dbReference>
<dbReference type="Pfam" id="PF00226">
    <property type="entry name" value="DnaJ"/>
    <property type="match status" value="1"/>
</dbReference>